<protein>
    <recommendedName>
        <fullName evidence="7">CSC1/OSCA1-like N-terminal transmembrane domain-containing protein</fullName>
    </recommendedName>
</protein>
<evidence type="ECO:0000313" key="5">
    <source>
        <dbReference type="EnsemblFungi" id="MVLG_00314T0"/>
    </source>
</evidence>
<keyword evidence="6" id="KW-1185">Reference proteome</keyword>
<dbReference type="HOGENOM" id="CLU_950602_0_0_1"/>
<reference evidence="5" key="4">
    <citation type="submission" date="2015-06" db="UniProtKB">
        <authorList>
            <consortium name="EnsemblFungi"/>
        </authorList>
    </citation>
    <scope>IDENTIFICATION</scope>
</reference>
<evidence type="ECO:0000256" key="2">
    <source>
        <dbReference type="SAM" id="Phobius"/>
    </source>
</evidence>
<feature type="transmembrane region" description="Helical" evidence="2">
    <location>
        <begin position="82"/>
        <end position="102"/>
    </location>
</feature>
<dbReference type="Proteomes" id="UP000017200">
    <property type="component" value="Unassembled WGS sequence"/>
</dbReference>
<dbReference type="EMBL" id="AEIJ01000024">
    <property type="status" value="NOT_ANNOTATED_CDS"/>
    <property type="molecule type" value="Genomic_DNA"/>
</dbReference>
<keyword evidence="3" id="KW-0732">Signal</keyword>
<proteinExistence type="predicted"/>
<reference evidence="4" key="2">
    <citation type="submission" date="2010-11" db="EMBL/GenBank/DDBJ databases">
        <authorList>
            <consortium name="The Broad Institute Genome Sequencing Platform"/>
            <person name="Earl A."/>
            <person name="Ward D."/>
            <person name="Feldgarden M."/>
            <person name="Gevers D."/>
            <person name="Butler R."/>
            <person name="Young S.K."/>
            <person name="Zeng Q."/>
            <person name="Gargeya S."/>
            <person name="Fitzgerald M."/>
            <person name="Haas B."/>
            <person name="Abouelleil A."/>
            <person name="Alvarado L."/>
            <person name="Arachchi H.M."/>
            <person name="Berlin A."/>
            <person name="Brown A."/>
            <person name="Chapman S.B."/>
            <person name="Chen Z."/>
            <person name="Dunbar C."/>
            <person name="Freedman E."/>
            <person name="Gearin G."/>
            <person name="Gellesch M."/>
            <person name="Goldberg J."/>
            <person name="Griggs A."/>
            <person name="Gujja S."/>
            <person name="Heilman E."/>
            <person name="Heiman D."/>
            <person name="Howarth C."/>
            <person name="Larson L."/>
            <person name="Lui A."/>
            <person name="MacDonald P.J.P."/>
            <person name="Mehta T."/>
            <person name="Montmayeur A."/>
            <person name="Murphy C."/>
            <person name="Neiman D."/>
            <person name="Pearson M."/>
            <person name="Priest M."/>
            <person name="Roberts A."/>
            <person name="Saif S."/>
            <person name="Shea T."/>
            <person name="Shenoy N."/>
            <person name="Sisk P."/>
            <person name="Stolte C."/>
            <person name="Sykes S."/>
            <person name="White J."/>
            <person name="Yandava C."/>
            <person name="Wortman J."/>
            <person name="Nusbaum C."/>
            <person name="Birren B."/>
        </authorList>
    </citation>
    <scope>NUCLEOTIDE SEQUENCE</scope>
    <source>
        <strain evidence="4">P1A1 Lamole</strain>
    </source>
</reference>
<dbReference type="OrthoDB" id="2536588at2759"/>
<dbReference type="AlphaFoldDB" id="U5GYQ0"/>
<evidence type="ECO:0000256" key="1">
    <source>
        <dbReference type="SAM" id="MobiDB-lite"/>
    </source>
</evidence>
<evidence type="ECO:0000256" key="3">
    <source>
        <dbReference type="SAM" id="SignalP"/>
    </source>
</evidence>
<feature type="region of interest" description="Disordered" evidence="1">
    <location>
        <begin position="157"/>
        <end position="200"/>
    </location>
</feature>
<organism evidence="4">
    <name type="scientific">Microbotryum lychnidis-dioicae (strain p1A1 Lamole / MvSl-1064)</name>
    <name type="common">Anther smut fungus</name>
    <dbReference type="NCBI Taxonomy" id="683840"/>
    <lineage>
        <taxon>Eukaryota</taxon>
        <taxon>Fungi</taxon>
        <taxon>Dikarya</taxon>
        <taxon>Basidiomycota</taxon>
        <taxon>Pucciniomycotina</taxon>
        <taxon>Microbotryomycetes</taxon>
        <taxon>Microbotryales</taxon>
        <taxon>Microbotryaceae</taxon>
        <taxon>Microbotryum</taxon>
    </lineage>
</organism>
<dbReference type="InParanoid" id="U5GYQ0"/>
<feature type="signal peptide" evidence="3">
    <location>
        <begin position="1"/>
        <end position="27"/>
    </location>
</feature>
<sequence length="293" mass="31905">MSPRPHALQSLLLVTVAAPLFVFQVGAQVNPVAEKALRFRQRHNLTDVAADSTSTNGTNTTTGDNIPLNIGLSGPSLSLMKFILPTVVGCFIVVMLVVKGYFFMQRNPGAVRDLFLPRAGLKVRWLGINIAPIAERLPSGPPPRYSRDLLSVFRDRRQGHDTNGAEIEEGGRRAGSRDEDDVSDGESRPGAQEEKDGLPSYAIDIELPGYGHVLRSDARQADATVLLGSSDISVQSDQNGASTVTEERFAGSADYERASRNNPVMTPEPVVLRDMAQLRRQTVLQSQVGSMRR</sequence>
<feature type="compositionally biased region" description="Basic and acidic residues" evidence="1">
    <location>
        <begin position="185"/>
        <end position="197"/>
    </location>
</feature>
<accession>U5GYQ0</accession>
<feature type="chain" id="PRO_5009724298" description="CSC1/OSCA1-like N-terminal transmembrane domain-containing protein" evidence="3">
    <location>
        <begin position="28"/>
        <end position="293"/>
    </location>
</feature>
<reference evidence="6" key="1">
    <citation type="submission" date="2010-11" db="EMBL/GenBank/DDBJ databases">
        <title>The genome sequence of Microbotryum violaceum strain p1A1 Lamole.</title>
        <authorList>
            <person name="Cuomo C."/>
            <person name="Perlin M."/>
            <person name="Young S.K."/>
            <person name="Zeng Q."/>
            <person name="Gargeya S."/>
            <person name="Alvarado L."/>
            <person name="Berlin A."/>
            <person name="Chapman S.B."/>
            <person name="Chen Z."/>
            <person name="Freedman E."/>
            <person name="Gellesch M."/>
            <person name="Goldberg J."/>
            <person name="Griggs A."/>
            <person name="Gujja S."/>
            <person name="Heilman E."/>
            <person name="Heiman D."/>
            <person name="Howarth C."/>
            <person name="Mehta T."/>
            <person name="Neiman D."/>
            <person name="Pearson M."/>
            <person name="Roberts A."/>
            <person name="Saif S."/>
            <person name="Shea T."/>
            <person name="Shenoy N."/>
            <person name="Sisk P."/>
            <person name="Stolte C."/>
            <person name="Sykes S."/>
            <person name="White J."/>
            <person name="Yandava C."/>
            <person name="Haas B."/>
            <person name="Nusbaum C."/>
            <person name="Birren B."/>
        </authorList>
    </citation>
    <scope>NUCLEOTIDE SEQUENCE [LARGE SCALE GENOMIC DNA]</scope>
    <source>
        <strain evidence="6">p1A1 Lamole</strain>
    </source>
</reference>
<keyword evidence="2" id="KW-0472">Membrane</keyword>
<keyword evidence="2" id="KW-0812">Transmembrane</keyword>
<reference evidence="4 6" key="3">
    <citation type="journal article" date="2015" name="BMC Genomics">
        <title>Sex and parasites: genomic and transcriptomic analysis of Microbotryum lychnidis-dioicae, the biotrophic and plant-castrating anther smut fungus.</title>
        <authorList>
            <person name="Perlin M.H."/>
            <person name="Amselem J."/>
            <person name="Fontanillas E."/>
            <person name="Toh S.S."/>
            <person name="Chen Z."/>
            <person name="Goldberg J."/>
            <person name="Duplessis S."/>
            <person name="Henrissat B."/>
            <person name="Young S."/>
            <person name="Zeng Q."/>
            <person name="Aguileta G."/>
            <person name="Petit E."/>
            <person name="Badouin H."/>
            <person name="Andrews J."/>
            <person name="Razeeq D."/>
            <person name="Gabaldon T."/>
            <person name="Quesneville H."/>
            <person name="Giraud T."/>
            <person name="Hood M.E."/>
            <person name="Schultz D.J."/>
            <person name="Cuomo C.A."/>
        </authorList>
    </citation>
    <scope>NUCLEOTIDE SEQUENCE [LARGE SCALE GENOMIC DNA]</scope>
    <source>
        <strain evidence="4">P1A1 Lamole</strain>
        <strain evidence="6">p1A1 Lamole</strain>
    </source>
</reference>
<name>U5GYQ0_USTV1</name>
<keyword evidence="2" id="KW-1133">Transmembrane helix</keyword>
<evidence type="ECO:0000313" key="6">
    <source>
        <dbReference type="Proteomes" id="UP000017200"/>
    </source>
</evidence>
<dbReference type="EMBL" id="GL541644">
    <property type="protein sequence ID" value="KDE09409.1"/>
    <property type="molecule type" value="Genomic_DNA"/>
</dbReference>
<dbReference type="EnsemblFungi" id="MVLG_00314T0">
    <property type="protein sequence ID" value="MVLG_00314T0"/>
    <property type="gene ID" value="MVLG_00314"/>
</dbReference>
<gene>
    <name evidence="4" type="ORF">MVLG_00314</name>
</gene>
<evidence type="ECO:0008006" key="7">
    <source>
        <dbReference type="Google" id="ProtNLM"/>
    </source>
</evidence>
<evidence type="ECO:0000313" key="4">
    <source>
        <dbReference type="EMBL" id="KDE09409.1"/>
    </source>
</evidence>